<sequence length="109" mass="11426">MSYVLGPVTGILLYVLEPEDEFVRLHAAQSTIVFGGLFVLSVGLSVAATILALVPVVGWLAGLALGAIGLLLVPVAVLAWLGLMYKAYTGEEYTVPLVGGYARRYASTA</sequence>
<evidence type="ECO:0000256" key="4">
    <source>
        <dbReference type="ARBA" id="ARBA00023136"/>
    </source>
</evidence>
<gene>
    <name evidence="6" type="ORF">GCU68_19115</name>
</gene>
<evidence type="ECO:0000256" key="2">
    <source>
        <dbReference type="ARBA" id="ARBA00022692"/>
    </source>
</evidence>
<dbReference type="AlphaFoldDB" id="A0A5P9P9S0"/>
<keyword evidence="7" id="KW-1185">Reference proteome</keyword>
<dbReference type="OrthoDB" id="329551at2157"/>
<proteinExistence type="predicted"/>
<organism evidence="6 7">
    <name type="scientific">Natronorubrum aibiense</name>
    <dbReference type="NCBI Taxonomy" id="348826"/>
    <lineage>
        <taxon>Archaea</taxon>
        <taxon>Methanobacteriati</taxon>
        <taxon>Methanobacteriota</taxon>
        <taxon>Stenosarchaea group</taxon>
        <taxon>Halobacteria</taxon>
        <taxon>Halobacteriales</taxon>
        <taxon>Natrialbaceae</taxon>
        <taxon>Natronorubrum</taxon>
    </lineage>
</organism>
<evidence type="ECO:0000256" key="1">
    <source>
        <dbReference type="ARBA" id="ARBA00004141"/>
    </source>
</evidence>
<dbReference type="Proteomes" id="UP000326170">
    <property type="component" value="Plasmid unnamed2"/>
</dbReference>
<geneLocation type="plasmid" evidence="6 7">
    <name>unnamed2</name>
</geneLocation>
<evidence type="ECO:0000313" key="7">
    <source>
        <dbReference type="Proteomes" id="UP000326170"/>
    </source>
</evidence>
<evidence type="ECO:0000256" key="3">
    <source>
        <dbReference type="ARBA" id="ARBA00022989"/>
    </source>
</evidence>
<keyword evidence="6" id="KW-0614">Plasmid</keyword>
<protein>
    <recommendedName>
        <fullName evidence="8">DUF4870 domain-containing protein</fullName>
    </recommendedName>
</protein>
<dbReference type="PANTHER" id="PTHR36460">
    <property type="entry name" value="UPF0132 DOMAIN PROTEIN (AFU_ORTHOLOGUE AFUA_3G10255)"/>
    <property type="match status" value="1"/>
</dbReference>
<evidence type="ECO:0000256" key="5">
    <source>
        <dbReference type="SAM" id="Phobius"/>
    </source>
</evidence>
<keyword evidence="2 5" id="KW-0812">Transmembrane</keyword>
<evidence type="ECO:0008006" key="8">
    <source>
        <dbReference type="Google" id="ProtNLM"/>
    </source>
</evidence>
<feature type="transmembrane region" description="Helical" evidence="5">
    <location>
        <begin position="59"/>
        <end position="83"/>
    </location>
</feature>
<feature type="transmembrane region" description="Helical" evidence="5">
    <location>
        <begin position="32"/>
        <end position="53"/>
    </location>
</feature>
<dbReference type="GO" id="GO:0016020">
    <property type="term" value="C:membrane"/>
    <property type="evidence" value="ECO:0007669"/>
    <property type="project" value="UniProtKB-SubCell"/>
</dbReference>
<dbReference type="PANTHER" id="PTHR36460:SF1">
    <property type="entry name" value="UPF0132 DOMAIN PROTEIN (AFU_ORTHOLOGUE AFUA_3G10255)"/>
    <property type="match status" value="1"/>
</dbReference>
<dbReference type="KEGG" id="nas:GCU68_19115"/>
<keyword evidence="4 5" id="KW-0472">Membrane</keyword>
<dbReference type="EMBL" id="CP045490">
    <property type="protein sequence ID" value="QFU84852.1"/>
    <property type="molecule type" value="Genomic_DNA"/>
</dbReference>
<name>A0A5P9P9S0_9EURY</name>
<accession>A0A5P9P9S0</accession>
<keyword evidence="3 5" id="KW-1133">Transmembrane helix</keyword>
<evidence type="ECO:0000313" key="6">
    <source>
        <dbReference type="EMBL" id="QFU84852.1"/>
    </source>
</evidence>
<reference evidence="6 7" key="1">
    <citation type="journal article" date="2007" name="Int. J. Syst. Evol. Microbiol.">
        <title>Natronorubrum sulfidifaciens sp. nov., an extremely haloalkaliphilic archaeon isolated from Aiding salt lake in Xin-Jiang, China.</title>
        <authorList>
            <person name="Cui H.L."/>
            <person name="Tohty D."/>
            <person name="Liu H.C."/>
            <person name="Liu S.J."/>
            <person name="Oren A."/>
            <person name="Zhou P.J."/>
        </authorList>
    </citation>
    <scope>NUCLEOTIDE SEQUENCE [LARGE SCALE GENOMIC DNA]</scope>
    <source>
        <strain evidence="6 7">7-3</strain>
        <plasmid evidence="6">unnamed2</plasmid>
    </source>
</reference>
<comment type="subcellular location">
    <subcellularLocation>
        <location evidence="1">Membrane</location>
        <topology evidence="1">Multi-pass membrane protein</topology>
    </subcellularLocation>
</comment>